<evidence type="ECO:0000256" key="4">
    <source>
        <dbReference type="ARBA" id="ARBA00022989"/>
    </source>
</evidence>
<evidence type="ECO:0000256" key="5">
    <source>
        <dbReference type="ARBA" id="ARBA00023040"/>
    </source>
</evidence>
<keyword evidence="10" id="KW-0807">Transducer</keyword>
<evidence type="ECO:0000256" key="8">
    <source>
        <dbReference type="ARBA" id="ARBA00023170"/>
    </source>
</evidence>
<gene>
    <name evidence="13" type="ORF">DPMN_036155</name>
</gene>
<keyword evidence="3 11" id="KW-0812">Transmembrane</keyword>
<keyword evidence="2" id="KW-1003">Cell membrane</keyword>
<feature type="domain" description="G-protein coupled receptors family 1 profile" evidence="12">
    <location>
        <begin position="1"/>
        <end position="84"/>
    </location>
</feature>
<keyword evidence="6 11" id="KW-0472">Membrane</keyword>
<comment type="caution">
    <text evidence="13">The sequence shown here is derived from an EMBL/GenBank/DDBJ whole genome shotgun (WGS) entry which is preliminary data.</text>
</comment>
<keyword evidence="7" id="KW-1015">Disulfide bond</keyword>
<name>A0A9D4M8M6_DREPO</name>
<dbReference type="PANTHER" id="PTHR45695:SF23">
    <property type="entry name" value="GALANIN-LIKE G-PROTEIN COUPLED RECEPTOR NPR-9"/>
    <property type="match status" value="1"/>
</dbReference>
<evidence type="ECO:0000256" key="10">
    <source>
        <dbReference type="ARBA" id="ARBA00023224"/>
    </source>
</evidence>
<evidence type="ECO:0000256" key="2">
    <source>
        <dbReference type="ARBA" id="ARBA00022475"/>
    </source>
</evidence>
<keyword evidence="4 11" id="KW-1133">Transmembrane helix</keyword>
<dbReference type="PROSITE" id="PS50262">
    <property type="entry name" value="G_PROTEIN_RECEP_F1_2"/>
    <property type="match status" value="1"/>
</dbReference>
<evidence type="ECO:0000256" key="1">
    <source>
        <dbReference type="ARBA" id="ARBA00004651"/>
    </source>
</evidence>
<proteinExistence type="predicted"/>
<keyword evidence="8" id="KW-0675">Receptor</keyword>
<dbReference type="PANTHER" id="PTHR45695">
    <property type="entry name" value="LEUCOKININ RECEPTOR-RELATED"/>
    <property type="match status" value="1"/>
</dbReference>
<organism evidence="13 14">
    <name type="scientific">Dreissena polymorpha</name>
    <name type="common">Zebra mussel</name>
    <name type="synonym">Mytilus polymorpha</name>
    <dbReference type="NCBI Taxonomy" id="45954"/>
    <lineage>
        <taxon>Eukaryota</taxon>
        <taxon>Metazoa</taxon>
        <taxon>Spiralia</taxon>
        <taxon>Lophotrochozoa</taxon>
        <taxon>Mollusca</taxon>
        <taxon>Bivalvia</taxon>
        <taxon>Autobranchia</taxon>
        <taxon>Heteroconchia</taxon>
        <taxon>Euheterodonta</taxon>
        <taxon>Imparidentia</taxon>
        <taxon>Neoheterodontei</taxon>
        <taxon>Myida</taxon>
        <taxon>Dreissenoidea</taxon>
        <taxon>Dreissenidae</taxon>
        <taxon>Dreissena</taxon>
    </lineage>
</organism>
<dbReference type="EMBL" id="JAIWYP010000002">
    <property type="protein sequence ID" value="KAH3872932.1"/>
    <property type="molecule type" value="Genomic_DNA"/>
</dbReference>
<keyword evidence="14" id="KW-1185">Reference proteome</keyword>
<comment type="subcellular location">
    <subcellularLocation>
        <location evidence="1">Cell membrane</location>
        <topology evidence="1">Multi-pass membrane protein</topology>
    </subcellularLocation>
</comment>
<dbReference type="AlphaFoldDB" id="A0A9D4M8M6"/>
<reference evidence="13" key="1">
    <citation type="journal article" date="2019" name="bioRxiv">
        <title>The Genome of the Zebra Mussel, Dreissena polymorpha: A Resource for Invasive Species Research.</title>
        <authorList>
            <person name="McCartney M.A."/>
            <person name="Auch B."/>
            <person name="Kono T."/>
            <person name="Mallez S."/>
            <person name="Zhang Y."/>
            <person name="Obille A."/>
            <person name="Becker A."/>
            <person name="Abrahante J.E."/>
            <person name="Garbe J."/>
            <person name="Badalamenti J.P."/>
            <person name="Herman A."/>
            <person name="Mangelson H."/>
            <person name="Liachko I."/>
            <person name="Sullivan S."/>
            <person name="Sone E.D."/>
            <person name="Koren S."/>
            <person name="Silverstein K.A.T."/>
            <person name="Beckman K.B."/>
            <person name="Gohl D.M."/>
        </authorList>
    </citation>
    <scope>NUCLEOTIDE SEQUENCE</scope>
    <source>
        <strain evidence="13">Duluth1</strain>
        <tissue evidence="13">Whole animal</tissue>
    </source>
</reference>
<evidence type="ECO:0000256" key="9">
    <source>
        <dbReference type="ARBA" id="ARBA00023180"/>
    </source>
</evidence>
<sequence>MLKRLLYGVVPGVSQRAENIRAKKRVTKMVVIVVVIFTLCWLPVQIVFMIEHFGMFNHSLTFSAILMASNGLAYMNSCVNPILYSFLSENFRRSFRKTLCCGYNQYERRTVNMEMKKKAKNTSKNS</sequence>
<evidence type="ECO:0000313" key="14">
    <source>
        <dbReference type="Proteomes" id="UP000828390"/>
    </source>
</evidence>
<evidence type="ECO:0000259" key="12">
    <source>
        <dbReference type="PROSITE" id="PS50262"/>
    </source>
</evidence>
<dbReference type="SUPFAM" id="SSF81321">
    <property type="entry name" value="Family A G protein-coupled receptor-like"/>
    <property type="match status" value="1"/>
</dbReference>
<feature type="transmembrane region" description="Helical" evidence="11">
    <location>
        <begin position="29"/>
        <end position="50"/>
    </location>
</feature>
<dbReference type="GO" id="GO:0004930">
    <property type="term" value="F:G protein-coupled receptor activity"/>
    <property type="evidence" value="ECO:0007669"/>
    <property type="project" value="UniProtKB-KW"/>
</dbReference>
<dbReference type="Proteomes" id="UP000828390">
    <property type="component" value="Unassembled WGS sequence"/>
</dbReference>
<evidence type="ECO:0000256" key="11">
    <source>
        <dbReference type="SAM" id="Phobius"/>
    </source>
</evidence>
<feature type="transmembrane region" description="Helical" evidence="11">
    <location>
        <begin position="62"/>
        <end position="87"/>
    </location>
</feature>
<dbReference type="PRINTS" id="PR00237">
    <property type="entry name" value="GPCRRHODOPSN"/>
</dbReference>
<evidence type="ECO:0000256" key="6">
    <source>
        <dbReference type="ARBA" id="ARBA00023136"/>
    </source>
</evidence>
<dbReference type="GO" id="GO:0005886">
    <property type="term" value="C:plasma membrane"/>
    <property type="evidence" value="ECO:0007669"/>
    <property type="project" value="UniProtKB-SubCell"/>
</dbReference>
<dbReference type="Gene3D" id="1.20.1070.10">
    <property type="entry name" value="Rhodopsin 7-helix transmembrane proteins"/>
    <property type="match status" value="1"/>
</dbReference>
<dbReference type="InterPro" id="IPR017452">
    <property type="entry name" value="GPCR_Rhodpsn_7TM"/>
</dbReference>
<keyword evidence="5" id="KW-0297">G-protein coupled receptor</keyword>
<evidence type="ECO:0000256" key="3">
    <source>
        <dbReference type="ARBA" id="ARBA00022692"/>
    </source>
</evidence>
<keyword evidence="9" id="KW-0325">Glycoprotein</keyword>
<dbReference type="Pfam" id="PF00001">
    <property type="entry name" value="7tm_1"/>
    <property type="match status" value="1"/>
</dbReference>
<accession>A0A9D4M8M6</accession>
<evidence type="ECO:0000313" key="13">
    <source>
        <dbReference type="EMBL" id="KAH3872932.1"/>
    </source>
</evidence>
<evidence type="ECO:0000256" key="7">
    <source>
        <dbReference type="ARBA" id="ARBA00023157"/>
    </source>
</evidence>
<protein>
    <recommendedName>
        <fullName evidence="12">G-protein coupled receptors family 1 profile domain-containing protein</fullName>
    </recommendedName>
</protein>
<reference evidence="13" key="2">
    <citation type="submission" date="2020-11" db="EMBL/GenBank/DDBJ databases">
        <authorList>
            <person name="McCartney M.A."/>
            <person name="Auch B."/>
            <person name="Kono T."/>
            <person name="Mallez S."/>
            <person name="Becker A."/>
            <person name="Gohl D.M."/>
            <person name="Silverstein K.A.T."/>
            <person name="Koren S."/>
            <person name="Bechman K.B."/>
            <person name="Herman A."/>
            <person name="Abrahante J.E."/>
            <person name="Garbe J."/>
        </authorList>
    </citation>
    <scope>NUCLEOTIDE SEQUENCE</scope>
    <source>
        <strain evidence="13">Duluth1</strain>
        <tissue evidence="13">Whole animal</tissue>
    </source>
</reference>
<dbReference type="InterPro" id="IPR000276">
    <property type="entry name" value="GPCR_Rhodpsn"/>
</dbReference>